<dbReference type="InterPro" id="IPR012337">
    <property type="entry name" value="RNaseH-like_sf"/>
</dbReference>
<proteinExistence type="predicted"/>
<dbReference type="GO" id="GO:0016787">
    <property type="term" value="F:hydrolase activity"/>
    <property type="evidence" value="ECO:0007669"/>
    <property type="project" value="UniProtKB-KW"/>
</dbReference>
<feature type="domain" description="Integrase catalytic" evidence="4">
    <location>
        <begin position="170"/>
        <end position="333"/>
    </location>
</feature>
<evidence type="ECO:0000256" key="1">
    <source>
        <dbReference type="ARBA" id="ARBA00022723"/>
    </source>
</evidence>
<dbReference type="PANTHER" id="PTHR42648">
    <property type="entry name" value="TRANSPOSASE, PUTATIVE-RELATED"/>
    <property type="match status" value="1"/>
</dbReference>
<dbReference type="Pfam" id="PF13976">
    <property type="entry name" value="gag_pre-integrs"/>
    <property type="match status" value="1"/>
</dbReference>
<protein>
    <recommendedName>
        <fullName evidence="4">Integrase catalytic domain-containing protein</fullName>
    </recommendedName>
</protein>
<evidence type="ECO:0000256" key="2">
    <source>
        <dbReference type="ARBA" id="ARBA00022801"/>
    </source>
</evidence>
<sequence>MFQATINQQPPPSTQWNPRANLAVGSPSPANNWYLDSGATHHITSDLNNLALHQPYHGGDDVTIADGSTVPVTHTGSEYGVPLLCGRTKDDLYEWPMTASHVQALFAAPNSRATLSSWHSRLGHPSSTILNTILSRCSLPVASPSQKLLSCNDCLINKSHKLPFSHSTITSTKPLKYLFSDVWSSPILSTDHYKYYLVIIDHFTRYTWLYPLKKKSQVKETIIAYKNLDENHFKTKIGTFYSDNGGEFVALRSFFSSVGISHLTSPPHTPEHNGIAERKHRHVVETGLTLLSKASVPKTYWPFAFTVAVYLINHMPTPVISMEKPYQKLFGKSPNYEKLRVFGCSCFPWLRPYNRHKLDDRSLHCVFLGYSATQSAYLCYHLPTDRLYVSRHVQFDETSFPFAQPSFRRLEEDGINPSAAVTWPPHSSLPIPPSQTPDSGPHQNSPSPHPNTPLPSPVTQVSPLLSHSNSVSPSSEPTAPNENGPQPTAQHSSPSSFSAHSNEPHSPHLSQPNLAQTTSNLPSSSTSLSSSTSPSSSTPSSSSSIPSTPNSPSSPLLSPSPSPQPQSPSPSPEPHVQILPQNHHNMATRAKSGITKPNTKYLLAVFTSSTFEPRTVTQALQDERWRNACTSEINTQIGNHSWDLVPLPEYDVTVVGCRWIFTIKQNPDQSVNRYKARLVAKGYDQQLGRDYAETFSHVIKSTTMRIVLGVAVDYDWLVRQLDVNNAFLQGTFTDEVYMAQPPGFVDKDRPNHVCRLRKAIYGLKQAPRAWYIELRTFLVSVGFLNSVSDTSLFILKKGTSIVYLLVYVDDILVTGNDNSLIKQTLDSLGTRFSVKDHEALHYLLGIETKRNSSGLHLCQRKYILELLERTNMLGAKPVTTPMATSPKLSLHSGTRLPDPKPYRTAVGSLQYLAFTRPDISFVVNKLSQFMHAPTTDHWSDVKRVLRYLAGTLDHGILFRHGNTLTLHVYSDADWGGDSDNYASTNGYVVYLGHHPVFWSSKILLMDTNILHNVSHCK</sequence>
<dbReference type="PROSITE" id="PS50994">
    <property type="entry name" value="INTEGRASE"/>
    <property type="match status" value="1"/>
</dbReference>
<feature type="compositionally biased region" description="Low complexity" evidence="3">
    <location>
        <begin position="461"/>
        <end position="475"/>
    </location>
</feature>
<dbReference type="SUPFAM" id="SSF56672">
    <property type="entry name" value="DNA/RNA polymerases"/>
    <property type="match status" value="1"/>
</dbReference>
<dbReference type="InterPro" id="IPR036397">
    <property type="entry name" value="RNaseH_sf"/>
</dbReference>
<organism evidence="5 6">
    <name type="scientific">Microthlaspi erraticum</name>
    <dbReference type="NCBI Taxonomy" id="1685480"/>
    <lineage>
        <taxon>Eukaryota</taxon>
        <taxon>Viridiplantae</taxon>
        <taxon>Streptophyta</taxon>
        <taxon>Embryophyta</taxon>
        <taxon>Tracheophyta</taxon>
        <taxon>Spermatophyta</taxon>
        <taxon>Magnoliopsida</taxon>
        <taxon>eudicotyledons</taxon>
        <taxon>Gunneridae</taxon>
        <taxon>Pentapetalae</taxon>
        <taxon>rosids</taxon>
        <taxon>malvids</taxon>
        <taxon>Brassicales</taxon>
        <taxon>Brassicaceae</taxon>
        <taxon>Coluteocarpeae</taxon>
        <taxon>Microthlaspi</taxon>
    </lineage>
</organism>
<feature type="compositionally biased region" description="Polar residues" evidence="3">
    <location>
        <begin position="476"/>
        <end position="491"/>
    </location>
</feature>
<dbReference type="GO" id="GO:0015074">
    <property type="term" value="P:DNA integration"/>
    <property type="evidence" value="ECO:0007669"/>
    <property type="project" value="InterPro"/>
</dbReference>
<gene>
    <name evidence="5" type="ORF">MERR_LOCUS18908</name>
</gene>
<name>A0A6D2IT39_9BRAS</name>
<feature type="compositionally biased region" description="Pro residues" evidence="3">
    <location>
        <begin position="558"/>
        <end position="573"/>
    </location>
</feature>
<feature type="compositionally biased region" description="Low complexity" evidence="3">
    <location>
        <begin position="492"/>
        <end position="501"/>
    </location>
</feature>
<dbReference type="InterPro" id="IPR043502">
    <property type="entry name" value="DNA/RNA_pol_sf"/>
</dbReference>
<dbReference type="GO" id="GO:0003676">
    <property type="term" value="F:nucleic acid binding"/>
    <property type="evidence" value="ECO:0007669"/>
    <property type="project" value="InterPro"/>
</dbReference>
<dbReference type="EMBL" id="CACVBM020001109">
    <property type="protein sequence ID" value="CAA7031673.1"/>
    <property type="molecule type" value="Genomic_DNA"/>
</dbReference>
<dbReference type="Pfam" id="PF25597">
    <property type="entry name" value="SH3_retrovirus"/>
    <property type="match status" value="1"/>
</dbReference>
<feature type="compositionally biased region" description="Pro residues" evidence="3">
    <location>
        <begin position="447"/>
        <end position="456"/>
    </location>
</feature>
<dbReference type="Proteomes" id="UP000467841">
    <property type="component" value="Unassembled WGS sequence"/>
</dbReference>
<evidence type="ECO:0000313" key="6">
    <source>
        <dbReference type="Proteomes" id="UP000467841"/>
    </source>
</evidence>
<keyword evidence="2" id="KW-0378">Hydrolase</keyword>
<dbReference type="GO" id="GO:0046872">
    <property type="term" value="F:metal ion binding"/>
    <property type="evidence" value="ECO:0007669"/>
    <property type="project" value="UniProtKB-KW"/>
</dbReference>
<dbReference type="OrthoDB" id="1938465at2759"/>
<dbReference type="InterPro" id="IPR013103">
    <property type="entry name" value="RVT_2"/>
</dbReference>
<dbReference type="AlphaFoldDB" id="A0A6D2IT39"/>
<keyword evidence="1" id="KW-0479">Metal-binding</keyword>
<keyword evidence="6" id="KW-1185">Reference proteome</keyword>
<dbReference type="InterPro" id="IPR001584">
    <property type="entry name" value="Integrase_cat-core"/>
</dbReference>
<reference evidence="5" key="1">
    <citation type="submission" date="2020-01" db="EMBL/GenBank/DDBJ databases">
        <authorList>
            <person name="Mishra B."/>
        </authorList>
    </citation>
    <scope>NUCLEOTIDE SEQUENCE [LARGE SCALE GENOMIC DNA]</scope>
</reference>
<feature type="region of interest" description="Disordered" evidence="3">
    <location>
        <begin position="417"/>
        <end position="578"/>
    </location>
</feature>
<evidence type="ECO:0000313" key="5">
    <source>
        <dbReference type="EMBL" id="CAA7031673.1"/>
    </source>
</evidence>
<evidence type="ECO:0000256" key="3">
    <source>
        <dbReference type="SAM" id="MobiDB-lite"/>
    </source>
</evidence>
<dbReference type="Pfam" id="PF07727">
    <property type="entry name" value="RVT_2"/>
    <property type="match status" value="1"/>
</dbReference>
<dbReference type="Gene3D" id="3.30.420.10">
    <property type="entry name" value="Ribonuclease H-like superfamily/Ribonuclease H"/>
    <property type="match status" value="1"/>
</dbReference>
<dbReference type="InterPro" id="IPR057670">
    <property type="entry name" value="SH3_retrovirus"/>
</dbReference>
<comment type="caution">
    <text evidence="5">The sequence shown here is derived from an EMBL/GenBank/DDBJ whole genome shotgun (WGS) entry which is preliminary data.</text>
</comment>
<accession>A0A6D2IT39</accession>
<dbReference type="InterPro" id="IPR039537">
    <property type="entry name" value="Retrotran_Ty1/copia-like"/>
</dbReference>
<feature type="compositionally biased region" description="Low complexity" evidence="3">
    <location>
        <begin position="517"/>
        <end position="557"/>
    </location>
</feature>
<evidence type="ECO:0000259" key="4">
    <source>
        <dbReference type="PROSITE" id="PS50994"/>
    </source>
</evidence>
<dbReference type="SUPFAM" id="SSF53098">
    <property type="entry name" value="Ribonuclease H-like"/>
    <property type="match status" value="1"/>
</dbReference>
<dbReference type="PANTHER" id="PTHR42648:SF26">
    <property type="entry name" value="INTEGRASE CATALYTIC DOMAIN-CONTAINING PROTEIN"/>
    <property type="match status" value="1"/>
</dbReference>
<dbReference type="Pfam" id="PF00665">
    <property type="entry name" value="rve"/>
    <property type="match status" value="1"/>
</dbReference>
<dbReference type="InterPro" id="IPR025724">
    <property type="entry name" value="GAG-pre-integrase_dom"/>
</dbReference>